<reference evidence="1" key="1">
    <citation type="submission" date="2022-11" db="EMBL/GenBank/DDBJ databases">
        <title>The characterization of three novel Bacteroidetes species and genomic analysis of their roles in tidal elemental geochemical cycles.</title>
        <authorList>
            <person name="Ma K.-J."/>
        </authorList>
    </citation>
    <scope>NUCLEOTIDE SEQUENCE</scope>
    <source>
        <strain evidence="1">M415</strain>
    </source>
</reference>
<dbReference type="Pfam" id="PF07311">
    <property type="entry name" value="Dodecin"/>
    <property type="match status" value="1"/>
</dbReference>
<accession>A0AAE3MKD7</accession>
<proteinExistence type="predicted"/>
<dbReference type="Proteomes" id="UP001207116">
    <property type="component" value="Unassembled WGS sequence"/>
</dbReference>
<dbReference type="InterPro" id="IPR036694">
    <property type="entry name" value="Dodecin-like_sf"/>
</dbReference>
<evidence type="ECO:0000313" key="1">
    <source>
        <dbReference type="EMBL" id="MCX2719058.1"/>
    </source>
</evidence>
<dbReference type="SUPFAM" id="SSF89807">
    <property type="entry name" value="Dodecin-like"/>
    <property type="match status" value="1"/>
</dbReference>
<dbReference type="InterPro" id="IPR009923">
    <property type="entry name" value="Dodecin"/>
</dbReference>
<name>A0AAE3MKD7_9FLAO</name>
<keyword evidence="2" id="KW-1185">Reference proteome</keyword>
<gene>
    <name evidence="1" type="ORF">OO016_05545</name>
</gene>
<dbReference type="InterPro" id="IPR025543">
    <property type="entry name" value="Dodecin-like"/>
</dbReference>
<comment type="caution">
    <text evidence="1">The sequence shown here is derived from an EMBL/GenBank/DDBJ whole genome shotgun (WGS) entry which is preliminary data.</text>
</comment>
<evidence type="ECO:0000313" key="2">
    <source>
        <dbReference type="Proteomes" id="UP001207116"/>
    </source>
</evidence>
<dbReference type="EMBL" id="JAPFQP010000001">
    <property type="protein sequence ID" value="MCX2719058.1"/>
    <property type="molecule type" value="Genomic_DNA"/>
</dbReference>
<dbReference type="PANTHER" id="PTHR39324">
    <property type="entry name" value="CALCIUM DODECIN"/>
    <property type="match status" value="1"/>
</dbReference>
<sequence>MAVLKVIELMANSQESWEDATKRALAQASKSVDNIRSVYIQEQSATVRDGKIDEYRVNVKVTFEVI</sequence>
<organism evidence="1 2">
    <name type="scientific">Lentiprolixibacter aurantiacus</name>
    <dbReference type="NCBI Taxonomy" id="2993939"/>
    <lineage>
        <taxon>Bacteria</taxon>
        <taxon>Pseudomonadati</taxon>
        <taxon>Bacteroidota</taxon>
        <taxon>Flavobacteriia</taxon>
        <taxon>Flavobacteriales</taxon>
        <taxon>Flavobacteriaceae</taxon>
        <taxon>Lentiprolixibacter</taxon>
    </lineage>
</organism>
<dbReference type="RefSeq" id="WP_266011498.1">
    <property type="nucleotide sequence ID" value="NZ_JAPFQP010000001.1"/>
</dbReference>
<protein>
    <submittedName>
        <fullName evidence="1">Dodecin family protein</fullName>
    </submittedName>
</protein>
<dbReference type="Gene3D" id="3.30.1660.10">
    <property type="entry name" value="Flavin-binding protein dodecin"/>
    <property type="match status" value="1"/>
</dbReference>
<dbReference type="PANTHER" id="PTHR39324:SF1">
    <property type="entry name" value="CALCIUM DODECIN"/>
    <property type="match status" value="1"/>
</dbReference>
<dbReference type="AlphaFoldDB" id="A0AAE3MKD7"/>